<gene>
    <name evidence="1" type="ORF">F4821DRAFT_250564</name>
</gene>
<comment type="caution">
    <text evidence="1">The sequence shown here is derived from an EMBL/GenBank/DDBJ whole genome shotgun (WGS) entry which is preliminary data.</text>
</comment>
<protein>
    <submittedName>
        <fullName evidence="1">Uncharacterized protein</fullName>
    </submittedName>
</protein>
<accession>A0ACC0CKE0</accession>
<dbReference type="EMBL" id="MU394418">
    <property type="protein sequence ID" value="KAI6080864.1"/>
    <property type="molecule type" value="Genomic_DNA"/>
</dbReference>
<evidence type="ECO:0000313" key="1">
    <source>
        <dbReference type="EMBL" id="KAI6080864.1"/>
    </source>
</evidence>
<sequence length="496" mass="55865">MDRVDEIPESPNDDRMQFQLRTEAPMPSTSPKSSTRKSKKRKSKSNTMSQHDPLVTTSPTRDQAENATQSSWAAINGSPHKDSQEPKKKKRRHRKHQMQESSVVDGSSEIEAGESPQLGNGHTNGINGAATQLALLNVSPSKKRKNTETNGKTPKKAKQNHKSNTTDGPTNSSFSSLAETLYKNRNKKNHDSSDRDSDINDVDAQNSDLPDADDQDVEDHGDDSGDFKPQENVEEEENDGSGDFEPTPRRRSGKRVAKSTFFEQLAQEEANGQNGHSSPSNARSSKSKSSKPSKAPKTPKTTKTKQPKISAMMNGHAEDDTPSTQHAPHEMAKGAFSEFELRNITQAVERWRDDHQMTQVEVNELIQGNPKEVKSQEFWAKIIPTCPNRKRQKIINQCRRKFHNFVARGTWTPQQQDELKRLWDIHGNKYALIGKLINRYPEDVRDRVRNYVVCGDNRRVDPWTPEEEEKLSNIVADALVSIRTQVESGDVEVEED</sequence>
<evidence type="ECO:0000313" key="2">
    <source>
        <dbReference type="Proteomes" id="UP001497680"/>
    </source>
</evidence>
<keyword evidence="2" id="KW-1185">Reference proteome</keyword>
<name>A0ACC0CKE0_9PEZI</name>
<organism evidence="1 2">
    <name type="scientific">Hypoxylon rubiginosum</name>
    <dbReference type="NCBI Taxonomy" id="110542"/>
    <lineage>
        <taxon>Eukaryota</taxon>
        <taxon>Fungi</taxon>
        <taxon>Dikarya</taxon>
        <taxon>Ascomycota</taxon>
        <taxon>Pezizomycotina</taxon>
        <taxon>Sordariomycetes</taxon>
        <taxon>Xylariomycetidae</taxon>
        <taxon>Xylariales</taxon>
        <taxon>Hypoxylaceae</taxon>
        <taxon>Hypoxylon</taxon>
    </lineage>
</organism>
<proteinExistence type="predicted"/>
<dbReference type="Proteomes" id="UP001497680">
    <property type="component" value="Unassembled WGS sequence"/>
</dbReference>
<feature type="non-terminal residue" evidence="1">
    <location>
        <position position="496"/>
    </location>
</feature>
<reference evidence="1 2" key="1">
    <citation type="journal article" date="2022" name="New Phytol.">
        <title>Ecological generalism drives hyperdiversity of secondary metabolite gene clusters in xylarialean endophytes.</title>
        <authorList>
            <person name="Franco M.E.E."/>
            <person name="Wisecaver J.H."/>
            <person name="Arnold A.E."/>
            <person name="Ju Y.M."/>
            <person name="Slot J.C."/>
            <person name="Ahrendt S."/>
            <person name="Moore L.P."/>
            <person name="Eastman K.E."/>
            <person name="Scott K."/>
            <person name="Konkel Z."/>
            <person name="Mondo S.J."/>
            <person name="Kuo A."/>
            <person name="Hayes R.D."/>
            <person name="Haridas S."/>
            <person name="Andreopoulos B."/>
            <person name="Riley R."/>
            <person name="LaButti K."/>
            <person name="Pangilinan J."/>
            <person name="Lipzen A."/>
            <person name="Amirebrahimi M."/>
            <person name="Yan J."/>
            <person name="Adam C."/>
            <person name="Keymanesh K."/>
            <person name="Ng V."/>
            <person name="Louie K."/>
            <person name="Northen T."/>
            <person name="Drula E."/>
            <person name="Henrissat B."/>
            <person name="Hsieh H.M."/>
            <person name="Youens-Clark K."/>
            <person name="Lutzoni F."/>
            <person name="Miadlikowska J."/>
            <person name="Eastwood D.C."/>
            <person name="Hamelin R.C."/>
            <person name="Grigoriev I.V."/>
            <person name="U'Ren J.M."/>
        </authorList>
    </citation>
    <scope>NUCLEOTIDE SEQUENCE [LARGE SCALE GENOMIC DNA]</scope>
    <source>
        <strain evidence="1 2">ER1909</strain>
    </source>
</reference>